<feature type="domain" description="RNA-binding S4" evidence="8">
    <location>
        <begin position="14"/>
        <end position="78"/>
    </location>
</feature>
<evidence type="ECO:0000256" key="5">
    <source>
        <dbReference type="PIRSR" id="PIRSR606225-1"/>
    </source>
</evidence>
<dbReference type="Pfam" id="PF01479">
    <property type="entry name" value="S4"/>
    <property type="match status" value="1"/>
</dbReference>
<dbReference type="InterPro" id="IPR020103">
    <property type="entry name" value="PsdUridine_synth_cat_dom_sf"/>
</dbReference>
<organism evidence="9 10">
    <name type="scientific">Zhenhengia yiwuensis</name>
    <dbReference type="NCBI Taxonomy" id="2763666"/>
    <lineage>
        <taxon>Bacteria</taxon>
        <taxon>Bacillati</taxon>
        <taxon>Bacillota</taxon>
        <taxon>Clostridia</taxon>
        <taxon>Lachnospirales</taxon>
        <taxon>Lachnospiraceae</taxon>
        <taxon>Zhenhengia</taxon>
    </lineage>
</organism>
<evidence type="ECO:0000256" key="6">
    <source>
        <dbReference type="PROSITE-ProRule" id="PRU00182"/>
    </source>
</evidence>
<evidence type="ECO:0000256" key="7">
    <source>
        <dbReference type="RuleBase" id="RU362028"/>
    </source>
</evidence>
<evidence type="ECO:0000256" key="4">
    <source>
        <dbReference type="ARBA" id="ARBA00023235"/>
    </source>
</evidence>
<dbReference type="InterPro" id="IPR002942">
    <property type="entry name" value="S4_RNA-bd"/>
</dbReference>
<dbReference type="Proteomes" id="UP000655830">
    <property type="component" value="Unassembled WGS sequence"/>
</dbReference>
<dbReference type="SMART" id="SM00363">
    <property type="entry name" value="S4"/>
    <property type="match status" value="1"/>
</dbReference>
<gene>
    <name evidence="9" type="ORF">H8718_07955</name>
</gene>
<sequence>MNETLELYVKESGQRLDKYLGQVLTDYTRSFLQKQIEEGNILINGIVQPARYKVKQGDSITVNIPEPKEVDIIAENIPIEILYEDDDLIIVNKTQDMVVHPAPGNYTGTLVNALLYHCKDGLSGINGEVRPGIVHRIDKDTSGILMIAKNDKAHLALSSLLKDHHITRKYHAIVYGTFKEKEGIVEKPIGRSPKDRKKMAIVSDGRYAKTHYRVLEEFDKFSYVELTLFTGRTHQIRVHLASIGHPILGDPIYGPQKSMWGLTKQTLHAKVLGFEHPTTSQYVEFNSDLPGYFQTILDRLRKM</sequence>
<comment type="caution">
    <text evidence="9">The sequence shown here is derived from an EMBL/GenBank/DDBJ whole genome shotgun (WGS) entry which is preliminary data.</text>
</comment>
<evidence type="ECO:0000256" key="1">
    <source>
        <dbReference type="ARBA" id="ARBA00000073"/>
    </source>
</evidence>
<dbReference type="GO" id="GO:0003723">
    <property type="term" value="F:RNA binding"/>
    <property type="evidence" value="ECO:0007669"/>
    <property type="project" value="UniProtKB-KW"/>
</dbReference>
<dbReference type="InterPro" id="IPR050188">
    <property type="entry name" value="RluA_PseudoU_synthase"/>
</dbReference>
<accession>A0A926EEA2</accession>
<dbReference type="GO" id="GO:0000455">
    <property type="term" value="P:enzyme-directed rRNA pseudouridine synthesis"/>
    <property type="evidence" value="ECO:0007669"/>
    <property type="project" value="UniProtKB-ARBA"/>
</dbReference>
<dbReference type="CDD" id="cd00165">
    <property type="entry name" value="S4"/>
    <property type="match status" value="1"/>
</dbReference>
<comment type="catalytic activity">
    <reaction evidence="1 7">
        <text>a uridine in RNA = a pseudouridine in RNA</text>
        <dbReference type="Rhea" id="RHEA:48348"/>
        <dbReference type="Rhea" id="RHEA-COMP:12068"/>
        <dbReference type="Rhea" id="RHEA-COMP:12069"/>
        <dbReference type="ChEBI" id="CHEBI:65314"/>
        <dbReference type="ChEBI" id="CHEBI:65315"/>
    </reaction>
</comment>
<dbReference type="PANTHER" id="PTHR21600:SF44">
    <property type="entry name" value="RIBOSOMAL LARGE SUBUNIT PSEUDOURIDINE SYNTHASE D"/>
    <property type="match status" value="1"/>
</dbReference>
<proteinExistence type="inferred from homology"/>
<dbReference type="PROSITE" id="PS50889">
    <property type="entry name" value="S4"/>
    <property type="match status" value="1"/>
</dbReference>
<dbReference type="AlphaFoldDB" id="A0A926EEA2"/>
<evidence type="ECO:0000313" key="10">
    <source>
        <dbReference type="Proteomes" id="UP000655830"/>
    </source>
</evidence>
<dbReference type="InterPro" id="IPR036986">
    <property type="entry name" value="S4_RNA-bd_sf"/>
</dbReference>
<dbReference type="CDD" id="cd02869">
    <property type="entry name" value="PseudoU_synth_RluA_like"/>
    <property type="match status" value="1"/>
</dbReference>
<dbReference type="GO" id="GO:0120159">
    <property type="term" value="F:rRNA pseudouridine synthase activity"/>
    <property type="evidence" value="ECO:0007669"/>
    <property type="project" value="UniProtKB-ARBA"/>
</dbReference>
<keyword evidence="10" id="KW-1185">Reference proteome</keyword>
<dbReference type="PROSITE" id="PS01129">
    <property type="entry name" value="PSI_RLU"/>
    <property type="match status" value="1"/>
</dbReference>
<dbReference type="FunFam" id="3.30.2350.10:FF:000006">
    <property type="entry name" value="Pseudouridine synthase"/>
    <property type="match status" value="1"/>
</dbReference>
<evidence type="ECO:0000256" key="2">
    <source>
        <dbReference type="ARBA" id="ARBA00010876"/>
    </source>
</evidence>
<dbReference type="InterPro" id="IPR006224">
    <property type="entry name" value="PsdUridine_synth_RluA-like_CS"/>
</dbReference>
<evidence type="ECO:0000256" key="3">
    <source>
        <dbReference type="ARBA" id="ARBA00022884"/>
    </source>
</evidence>
<protein>
    <recommendedName>
        <fullName evidence="7">Pseudouridine synthase</fullName>
        <ecNumber evidence="7">5.4.99.-</ecNumber>
    </recommendedName>
</protein>
<keyword evidence="3 6" id="KW-0694">RNA-binding</keyword>
<dbReference type="InterPro" id="IPR006225">
    <property type="entry name" value="PsdUridine_synth_RluC/D"/>
</dbReference>
<feature type="active site" evidence="5">
    <location>
        <position position="138"/>
    </location>
</feature>
<reference evidence="9" key="1">
    <citation type="submission" date="2020-08" db="EMBL/GenBank/DDBJ databases">
        <title>Genome public.</title>
        <authorList>
            <person name="Liu C."/>
            <person name="Sun Q."/>
        </authorList>
    </citation>
    <scope>NUCLEOTIDE SEQUENCE</scope>
    <source>
        <strain evidence="9">NSJ-12</strain>
    </source>
</reference>
<dbReference type="Gene3D" id="3.30.2350.10">
    <property type="entry name" value="Pseudouridine synthase"/>
    <property type="match status" value="1"/>
</dbReference>
<dbReference type="Pfam" id="PF00849">
    <property type="entry name" value="PseudoU_synth_2"/>
    <property type="match status" value="1"/>
</dbReference>
<dbReference type="SUPFAM" id="SSF55120">
    <property type="entry name" value="Pseudouridine synthase"/>
    <property type="match status" value="1"/>
</dbReference>
<keyword evidence="4 7" id="KW-0413">Isomerase</keyword>
<dbReference type="Gene3D" id="3.10.290.10">
    <property type="entry name" value="RNA-binding S4 domain"/>
    <property type="match status" value="1"/>
</dbReference>
<dbReference type="NCBIfam" id="TIGR00005">
    <property type="entry name" value="rluA_subfam"/>
    <property type="match status" value="1"/>
</dbReference>
<comment type="similarity">
    <text evidence="2 7">Belongs to the pseudouridine synthase RluA family.</text>
</comment>
<dbReference type="EMBL" id="JACRSY010000010">
    <property type="protein sequence ID" value="MBC8579461.1"/>
    <property type="molecule type" value="Genomic_DNA"/>
</dbReference>
<dbReference type="RefSeq" id="WP_177672166.1">
    <property type="nucleotide sequence ID" value="NZ_JACRSY010000010.1"/>
</dbReference>
<dbReference type="SUPFAM" id="SSF55174">
    <property type="entry name" value="Alpha-L RNA-binding motif"/>
    <property type="match status" value="1"/>
</dbReference>
<name>A0A926EEA2_9FIRM</name>
<evidence type="ECO:0000313" key="9">
    <source>
        <dbReference type="EMBL" id="MBC8579461.1"/>
    </source>
</evidence>
<evidence type="ECO:0000259" key="8">
    <source>
        <dbReference type="SMART" id="SM00363"/>
    </source>
</evidence>
<dbReference type="PANTHER" id="PTHR21600">
    <property type="entry name" value="MITOCHONDRIAL RNA PSEUDOURIDINE SYNTHASE"/>
    <property type="match status" value="1"/>
</dbReference>
<dbReference type="InterPro" id="IPR006145">
    <property type="entry name" value="PsdUridine_synth_RsuA/RluA"/>
</dbReference>
<comment type="function">
    <text evidence="7">Responsible for synthesis of pseudouridine from uracil.</text>
</comment>
<dbReference type="EC" id="5.4.99.-" evidence="7"/>